<dbReference type="InterPro" id="IPR051363">
    <property type="entry name" value="RLR_Helicase"/>
</dbReference>
<keyword evidence="8" id="KW-1185">Reference proteome</keyword>
<dbReference type="InterPro" id="IPR031964">
    <property type="entry name" value="CARD_dom"/>
</dbReference>
<sequence length="351" mass="40227">MYDFEKEQLTRFKDYIVQILRPSYIERFMSMYLETEMVERILAEEKTSVTSAAQMLLQNILGLEETGWFQAFLDELQAQGYSGLRVAILEWDFKNLEDMRFHKDLLNIIESAFTREIKPFEIVTYMSECFSPRECEEIRAVTEQKGQIAENNGKEVDDMEENGETTTLSIVYREETCANANASANDLAGSLNQMGLTENQTEQQVPVLGRNLVKSPENESSEPIRKSWQYLPLKEKIALSALLQAVERPIVALAICEHHMKTKADQKPKIVFMATKVDVFEQQYNLFKDHFNKIDDDVRITGLCGDMGEQISMDIIAEANDIIILTPQILVNAPKPEGPTLTLRLYPADFR</sequence>
<proteinExistence type="predicted"/>
<name>A0A9Q1JG69_SYNKA</name>
<keyword evidence="3" id="KW-0399">Innate immunity</keyword>
<protein>
    <recommendedName>
        <fullName evidence="6">Caspase recruitment domain-containing protein</fullName>
    </recommendedName>
</protein>
<evidence type="ECO:0000256" key="5">
    <source>
        <dbReference type="ARBA" id="ARBA00022859"/>
    </source>
</evidence>
<dbReference type="GO" id="GO:0140374">
    <property type="term" value="P:antiviral innate immune response"/>
    <property type="evidence" value="ECO:0007669"/>
    <property type="project" value="TreeGrafter"/>
</dbReference>
<evidence type="ECO:0000259" key="6">
    <source>
        <dbReference type="Pfam" id="PF16739"/>
    </source>
</evidence>
<keyword evidence="4" id="KW-0832">Ubl conjugation</keyword>
<evidence type="ECO:0000256" key="4">
    <source>
        <dbReference type="ARBA" id="ARBA00022843"/>
    </source>
</evidence>
<feature type="domain" description="Caspase recruitment" evidence="6">
    <location>
        <begin position="5"/>
        <end position="91"/>
    </location>
</feature>
<comment type="caution">
    <text evidence="7">The sequence shown here is derived from an EMBL/GenBank/DDBJ whole genome shotgun (WGS) entry which is preliminary data.</text>
</comment>
<dbReference type="Gene3D" id="1.10.533.10">
    <property type="entry name" value="Death Domain, Fas"/>
    <property type="match status" value="2"/>
</dbReference>
<dbReference type="Pfam" id="PF16739">
    <property type="entry name" value="CARD_2"/>
    <property type="match status" value="2"/>
</dbReference>
<gene>
    <name evidence="7" type="ORF">SKAU_G00037730</name>
</gene>
<organism evidence="7 8">
    <name type="scientific">Synaphobranchus kaupii</name>
    <name type="common">Kaup's arrowtooth eel</name>
    <dbReference type="NCBI Taxonomy" id="118154"/>
    <lineage>
        <taxon>Eukaryota</taxon>
        <taxon>Metazoa</taxon>
        <taxon>Chordata</taxon>
        <taxon>Craniata</taxon>
        <taxon>Vertebrata</taxon>
        <taxon>Euteleostomi</taxon>
        <taxon>Actinopterygii</taxon>
        <taxon>Neopterygii</taxon>
        <taxon>Teleostei</taxon>
        <taxon>Anguilliformes</taxon>
        <taxon>Synaphobranchidae</taxon>
        <taxon>Synaphobranchus</taxon>
    </lineage>
</organism>
<dbReference type="PANTHER" id="PTHR14074">
    <property type="entry name" value="HELICASE WITH DEATH DOMAIN-RELATED"/>
    <property type="match status" value="1"/>
</dbReference>
<accession>A0A9Q1JG69</accession>
<dbReference type="Proteomes" id="UP001152622">
    <property type="component" value="Chromosome 1"/>
</dbReference>
<dbReference type="PANTHER" id="PTHR14074:SF16">
    <property type="entry name" value="ANTIVIRAL INNATE IMMUNE RESPONSE RECEPTOR RIG-I"/>
    <property type="match status" value="1"/>
</dbReference>
<dbReference type="GO" id="GO:0002753">
    <property type="term" value="P:cytoplasmic pattern recognition receptor signaling pathway"/>
    <property type="evidence" value="ECO:0007669"/>
    <property type="project" value="TreeGrafter"/>
</dbReference>
<dbReference type="InterPro" id="IPR027417">
    <property type="entry name" value="P-loop_NTPase"/>
</dbReference>
<reference evidence="7" key="1">
    <citation type="journal article" date="2023" name="Science">
        <title>Genome structures resolve the early diversification of teleost fishes.</title>
        <authorList>
            <person name="Parey E."/>
            <person name="Louis A."/>
            <person name="Montfort J."/>
            <person name="Bouchez O."/>
            <person name="Roques C."/>
            <person name="Iampietro C."/>
            <person name="Lluch J."/>
            <person name="Castinel A."/>
            <person name="Donnadieu C."/>
            <person name="Desvignes T."/>
            <person name="Floi Bucao C."/>
            <person name="Jouanno E."/>
            <person name="Wen M."/>
            <person name="Mejri S."/>
            <person name="Dirks R."/>
            <person name="Jansen H."/>
            <person name="Henkel C."/>
            <person name="Chen W.J."/>
            <person name="Zahm M."/>
            <person name="Cabau C."/>
            <person name="Klopp C."/>
            <person name="Thompson A.W."/>
            <person name="Robinson-Rechavi M."/>
            <person name="Braasch I."/>
            <person name="Lecointre G."/>
            <person name="Bobe J."/>
            <person name="Postlethwait J.H."/>
            <person name="Berthelot C."/>
            <person name="Roest Crollius H."/>
            <person name="Guiguen Y."/>
        </authorList>
    </citation>
    <scope>NUCLEOTIDE SEQUENCE</scope>
    <source>
        <strain evidence="7">WJC10195</strain>
    </source>
</reference>
<dbReference type="GO" id="GO:0003727">
    <property type="term" value="F:single-stranded RNA binding"/>
    <property type="evidence" value="ECO:0007669"/>
    <property type="project" value="TreeGrafter"/>
</dbReference>
<dbReference type="GO" id="GO:0005737">
    <property type="term" value="C:cytoplasm"/>
    <property type="evidence" value="ECO:0007669"/>
    <property type="project" value="TreeGrafter"/>
</dbReference>
<dbReference type="GO" id="GO:0008270">
    <property type="term" value="F:zinc ion binding"/>
    <property type="evidence" value="ECO:0007669"/>
    <property type="project" value="TreeGrafter"/>
</dbReference>
<feature type="domain" description="Caspase recruitment" evidence="6">
    <location>
        <begin position="102"/>
        <end position="149"/>
    </location>
</feature>
<dbReference type="InterPro" id="IPR011029">
    <property type="entry name" value="DEATH-like_dom_sf"/>
</dbReference>
<dbReference type="Gene3D" id="3.40.50.300">
    <property type="entry name" value="P-loop containing nucleotide triphosphate hydrolases"/>
    <property type="match status" value="1"/>
</dbReference>
<keyword evidence="5" id="KW-0391">Immunity</keyword>
<dbReference type="SUPFAM" id="SSF52540">
    <property type="entry name" value="P-loop containing nucleoside triphosphate hydrolases"/>
    <property type="match status" value="1"/>
</dbReference>
<keyword evidence="1" id="KW-1017">Isopeptide bond</keyword>
<evidence type="ECO:0000256" key="3">
    <source>
        <dbReference type="ARBA" id="ARBA00022588"/>
    </source>
</evidence>
<dbReference type="GO" id="GO:0003725">
    <property type="term" value="F:double-stranded RNA binding"/>
    <property type="evidence" value="ECO:0007669"/>
    <property type="project" value="TreeGrafter"/>
</dbReference>
<dbReference type="AlphaFoldDB" id="A0A9Q1JG69"/>
<dbReference type="EMBL" id="JAINUF010000001">
    <property type="protein sequence ID" value="KAJ8382995.1"/>
    <property type="molecule type" value="Genomic_DNA"/>
</dbReference>
<evidence type="ECO:0000256" key="2">
    <source>
        <dbReference type="ARBA" id="ARBA00022553"/>
    </source>
</evidence>
<evidence type="ECO:0000313" key="7">
    <source>
        <dbReference type="EMBL" id="KAJ8382995.1"/>
    </source>
</evidence>
<keyword evidence="2" id="KW-0597">Phosphoprotein</keyword>
<evidence type="ECO:0000313" key="8">
    <source>
        <dbReference type="Proteomes" id="UP001152622"/>
    </source>
</evidence>
<evidence type="ECO:0000256" key="1">
    <source>
        <dbReference type="ARBA" id="ARBA00022499"/>
    </source>
</evidence>